<accession>A0A1G5SG68</accession>
<protein>
    <submittedName>
        <fullName evidence="1">Uncharacterized protein</fullName>
    </submittedName>
</protein>
<dbReference type="EMBL" id="FMWO01000058">
    <property type="protein sequence ID" value="SCZ86193.1"/>
    <property type="molecule type" value="Genomic_DNA"/>
</dbReference>
<keyword evidence="2" id="KW-1185">Reference proteome</keyword>
<reference evidence="1 2" key="1">
    <citation type="submission" date="2016-10" db="EMBL/GenBank/DDBJ databases">
        <authorList>
            <person name="de Groot N.N."/>
        </authorList>
    </citation>
    <scope>NUCLEOTIDE SEQUENCE [LARGE SCALE GENOMIC DNA]</scope>
    <source>
        <strain evidence="1">1</strain>
    </source>
</reference>
<name>A0A1G5SG68_9PROT</name>
<dbReference type="Proteomes" id="UP000198729">
    <property type="component" value="Unassembled WGS sequence"/>
</dbReference>
<sequence length="21" mass="2557">MMKTFFIVPVEPDIQIFPYQI</sequence>
<evidence type="ECO:0000313" key="2">
    <source>
        <dbReference type="Proteomes" id="UP000198729"/>
    </source>
</evidence>
<proteinExistence type="predicted"/>
<evidence type="ECO:0000313" key="1">
    <source>
        <dbReference type="EMBL" id="SCZ86193.1"/>
    </source>
</evidence>
<organism evidence="1 2">
    <name type="scientific">Nitrosomonas mobilis</name>
    <dbReference type="NCBI Taxonomy" id="51642"/>
    <lineage>
        <taxon>Bacteria</taxon>
        <taxon>Pseudomonadati</taxon>
        <taxon>Pseudomonadota</taxon>
        <taxon>Betaproteobacteria</taxon>
        <taxon>Nitrosomonadales</taxon>
        <taxon>Nitrosomonadaceae</taxon>
        <taxon>Nitrosomonas</taxon>
    </lineage>
</organism>
<gene>
    <name evidence="1" type="ORF">NSMM_50008</name>
</gene>
<dbReference type="AlphaFoldDB" id="A0A1G5SG68"/>